<dbReference type="Gene3D" id="3.40.50.300">
    <property type="entry name" value="P-loop containing nucleotide triphosphate hydrolases"/>
    <property type="match status" value="1"/>
</dbReference>
<dbReference type="InterPro" id="IPR014016">
    <property type="entry name" value="UvrD-like_ATP-bd"/>
</dbReference>
<dbReference type="InterPro" id="IPR000212">
    <property type="entry name" value="DNA_helicase_UvrD/REP"/>
</dbReference>
<proteinExistence type="predicted"/>
<keyword evidence="3 5" id="KW-0347">Helicase</keyword>
<evidence type="ECO:0000256" key="5">
    <source>
        <dbReference type="PROSITE-ProRule" id="PRU00560"/>
    </source>
</evidence>
<dbReference type="GO" id="GO:0003677">
    <property type="term" value="F:DNA binding"/>
    <property type="evidence" value="ECO:0007669"/>
    <property type="project" value="InterPro"/>
</dbReference>
<evidence type="ECO:0000313" key="8">
    <source>
        <dbReference type="Proteomes" id="UP000594468"/>
    </source>
</evidence>
<dbReference type="EMBL" id="CP062983">
    <property type="protein sequence ID" value="QPC84007.1"/>
    <property type="molecule type" value="Genomic_DNA"/>
</dbReference>
<keyword evidence="4 5" id="KW-0067">ATP-binding</keyword>
<organism evidence="7 8">
    <name type="scientific">Phototrophicus methaneseepsis</name>
    <dbReference type="NCBI Taxonomy" id="2710758"/>
    <lineage>
        <taxon>Bacteria</taxon>
        <taxon>Bacillati</taxon>
        <taxon>Chloroflexota</taxon>
        <taxon>Candidatus Thermofontia</taxon>
        <taxon>Phototrophicales</taxon>
        <taxon>Phototrophicaceae</taxon>
        <taxon>Phototrophicus</taxon>
    </lineage>
</organism>
<dbReference type="PANTHER" id="PTHR11070:SF2">
    <property type="entry name" value="ATP-DEPENDENT DNA HELICASE SRS2"/>
    <property type="match status" value="1"/>
</dbReference>
<feature type="domain" description="UvrD-like helicase ATP-binding" evidence="6">
    <location>
        <begin position="2"/>
        <end position="302"/>
    </location>
</feature>
<evidence type="ECO:0000256" key="1">
    <source>
        <dbReference type="ARBA" id="ARBA00022741"/>
    </source>
</evidence>
<dbReference type="PANTHER" id="PTHR11070">
    <property type="entry name" value="UVRD / RECB / PCRA DNA HELICASE FAMILY MEMBER"/>
    <property type="match status" value="1"/>
</dbReference>
<feature type="binding site" evidence="5">
    <location>
        <begin position="23"/>
        <end position="30"/>
    </location>
    <ligand>
        <name>ATP</name>
        <dbReference type="ChEBI" id="CHEBI:30616"/>
    </ligand>
</feature>
<dbReference type="SUPFAM" id="SSF52540">
    <property type="entry name" value="P-loop containing nucleoside triphosphate hydrolases"/>
    <property type="match status" value="1"/>
</dbReference>
<dbReference type="InterPro" id="IPR027417">
    <property type="entry name" value="P-loop_NTPase"/>
</dbReference>
<dbReference type="GO" id="GO:0000725">
    <property type="term" value="P:recombinational repair"/>
    <property type="evidence" value="ECO:0007669"/>
    <property type="project" value="TreeGrafter"/>
</dbReference>
<dbReference type="AlphaFoldDB" id="A0A7S8EBN4"/>
<protein>
    <submittedName>
        <fullName evidence="7">AAA family ATPase</fullName>
    </submittedName>
</protein>
<evidence type="ECO:0000259" key="6">
    <source>
        <dbReference type="PROSITE" id="PS51198"/>
    </source>
</evidence>
<reference evidence="7 8" key="1">
    <citation type="submission" date="2020-02" db="EMBL/GenBank/DDBJ databases">
        <authorList>
            <person name="Zheng R.K."/>
            <person name="Sun C.M."/>
        </authorList>
    </citation>
    <scope>NUCLEOTIDE SEQUENCE [LARGE SCALE GENOMIC DNA]</scope>
    <source>
        <strain evidence="8">rifampicinis</strain>
    </source>
</reference>
<keyword evidence="1 5" id="KW-0547">Nucleotide-binding</keyword>
<dbReference type="Pfam" id="PF00580">
    <property type="entry name" value="UvrD-helicase"/>
    <property type="match status" value="1"/>
</dbReference>
<keyword evidence="8" id="KW-1185">Reference proteome</keyword>
<evidence type="ECO:0000313" key="7">
    <source>
        <dbReference type="EMBL" id="QPC84007.1"/>
    </source>
</evidence>
<gene>
    <name evidence="7" type="ORF">G4Y79_06400</name>
</gene>
<dbReference type="GO" id="GO:0043138">
    <property type="term" value="F:3'-5' DNA helicase activity"/>
    <property type="evidence" value="ECO:0007669"/>
    <property type="project" value="TreeGrafter"/>
</dbReference>
<dbReference type="RefSeq" id="WP_195172071.1">
    <property type="nucleotide sequence ID" value="NZ_CP062983.1"/>
</dbReference>
<dbReference type="Proteomes" id="UP000594468">
    <property type="component" value="Chromosome"/>
</dbReference>
<accession>A0A7S8EBN4</accession>
<evidence type="ECO:0000256" key="2">
    <source>
        <dbReference type="ARBA" id="ARBA00022801"/>
    </source>
</evidence>
<evidence type="ECO:0000256" key="4">
    <source>
        <dbReference type="ARBA" id="ARBA00022840"/>
    </source>
</evidence>
<dbReference type="KEGG" id="pmet:G4Y79_06400"/>
<keyword evidence="2 5" id="KW-0378">Hydrolase</keyword>
<sequence length="698" mass="79801">MYLLKDQQRVAKENTQTTIFLEGMAGTGKSTAAIERAKHLIREGTRADSILILVPQATLALPYKEALRRARIAADTNVQTATLGKLAYEMVDLFWPLIAEDVGFTNPFERPHFLSLELVQYYMTRFLAPEIDANDYFNSVHISRNRLYTQLVDNLNKAALVGFPHESIGERLKSAYRGDVEQKYIYDDAQVCASLFREMCRQHNLLDFSLQVVLFANFLWPKPEVQRYLTQTYRHLIVDNIEEDTPVTHDILADWLPQCESAVVIYDTQGGYRRFLGADPTSAERLKALCEVHITLDNHRVMSPDMEALQSEIALSLNKPLDDAGSGSPIEALVYNDHTYHPQMIDWVTEHIASLVHQEGVLPNEIVILAPYLPDALRFSLQTRLDALDVPHRSHRPSRALREESASRTLLTLAKLAHPQWGISSSKFDVAYTLTACIHDLDLVRARLLTDVLYKNGKLASFESIKNDHMQGRITFELGLRYDTLIHWLEAYEQETPLPLDIFMSKLFGEVLSQPGFGFHNRLDDANVAANLIDSAREFRQTVSKIEPDLDVAVEYVRMVDNGVIANQYIRDWAGDKDDAVLIAPAYTFLLTNQPVDYQFWLNVGSSGWSQRLYQPLTQPYVLSRQWPQGRVWTDQDEVEADEQTLYDLSLGLIRRCRKKIYLGLSQFNEQGYEQRGPLLMTIQAMLRRLQRGAQQHV</sequence>
<dbReference type="GO" id="GO:0005524">
    <property type="term" value="F:ATP binding"/>
    <property type="evidence" value="ECO:0007669"/>
    <property type="project" value="UniProtKB-UniRule"/>
</dbReference>
<dbReference type="PROSITE" id="PS51198">
    <property type="entry name" value="UVRD_HELICASE_ATP_BIND"/>
    <property type="match status" value="1"/>
</dbReference>
<evidence type="ECO:0000256" key="3">
    <source>
        <dbReference type="ARBA" id="ARBA00022806"/>
    </source>
</evidence>
<name>A0A7S8EBN4_9CHLR</name>
<dbReference type="GO" id="GO:0016787">
    <property type="term" value="F:hydrolase activity"/>
    <property type="evidence" value="ECO:0007669"/>
    <property type="project" value="UniProtKB-UniRule"/>
</dbReference>